<dbReference type="AlphaFoldDB" id="A0A3D8ID08"/>
<dbReference type="OrthoDB" id="5360261at2"/>
<evidence type="ECO:0000313" key="1">
    <source>
        <dbReference type="EMBL" id="RDU62925.1"/>
    </source>
</evidence>
<protein>
    <submittedName>
        <fullName evidence="1">Type VI secretion system lipoprotein TssJ</fullName>
    </submittedName>
</protein>
<keyword evidence="1" id="KW-0449">Lipoprotein</keyword>
<reference evidence="1 2" key="1">
    <citation type="submission" date="2018-04" db="EMBL/GenBank/DDBJ databases">
        <title>Novel Campyloabacter and Helicobacter Species and Strains.</title>
        <authorList>
            <person name="Mannion A.J."/>
            <person name="Shen Z."/>
            <person name="Fox J.G."/>
        </authorList>
    </citation>
    <scope>NUCLEOTIDE SEQUENCE [LARGE SCALE GENOMIC DNA]</scope>
    <source>
        <strain evidence="1 2">MIT 17-337</strain>
    </source>
</reference>
<accession>A0A3D8ID08</accession>
<proteinExistence type="predicted"/>
<keyword evidence="2" id="KW-1185">Reference proteome</keyword>
<dbReference type="InterPro" id="IPR017734">
    <property type="entry name" value="T6SS_SciN"/>
</dbReference>
<name>A0A3D8ID08_9HELI</name>
<comment type="caution">
    <text evidence="1">The sequence shown here is derived from an EMBL/GenBank/DDBJ whole genome shotgun (WGS) entry which is preliminary data.</text>
</comment>
<sequence>MLKSIILRSKMMKYNINFIVKLTFFILPLIVSIILTACSRNIDIALENIENSNLNNRGDNVPVTAIIYKLNDIKKFRDASAFDLLYREDVILGKDKIDSIKMQVSPNEKVAVTTIDKKVAYIGILVIYVNTEGKRIKSYVKVKDIRGIRDTKVSFTIFKEGVYFVE</sequence>
<dbReference type="InterPro" id="IPR038706">
    <property type="entry name" value="Type_VI_SciN-like_sf"/>
</dbReference>
<dbReference type="Pfam" id="PF12790">
    <property type="entry name" value="T6SS-SciN"/>
    <property type="match status" value="1"/>
</dbReference>
<dbReference type="Gene3D" id="2.60.40.4150">
    <property type="entry name" value="Type VI secretion system, lipoprotein SciN"/>
    <property type="match status" value="1"/>
</dbReference>
<dbReference type="NCBIfam" id="TIGR03352">
    <property type="entry name" value="VI_chp_3"/>
    <property type="match status" value="1"/>
</dbReference>
<organism evidence="1 2">
    <name type="scientific">Helicobacter didelphidarum</name>
    <dbReference type="NCBI Taxonomy" id="2040648"/>
    <lineage>
        <taxon>Bacteria</taxon>
        <taxon>Pseudomonadati</taxon>
        <taxon>Campylobacterota</taxon>
        <taxon>Epsilonproteobacteria</taxon>
        <taxon>Campylobacterales</taxon>
        <taxon>Helicobacteraceae</taxon>
        <taxon>Helicobacter</taxon>
    </lineage>
</organism>
<dbReference type="Proteomes" id="UP000256379">
    <property type="component" value="Unassembled WGS sequence"/>
</dbReference>
<evidence type="ECO:0000313" key="2">
    <source>
        <dbReference type="Proteomes" id="UP000256379"/>
    </source>
</evidence>
<gene>
    <name evidence="1" type="primary">tssJ</name>
    <name evidence="1" type="ORF">CQA53_08890</name>
</gene>
<dbReference type="EMBL" id="NXLQ01000027">
    <property type="protein sequence ID" value="RDU62925.1"/>
    <property type="molecule type" value="Genomic_DNA"/>
</dbReference>